<protein>
    <submittedName>
        <fullName evidence="1">Uncharacterized protein</fullName>
    </submittedName>
</protein>
<evidence type="ECO:0000313" key="1">
    <source>
        <dbReference type="EMBL" id="KAK9127713.1"/>
    </source>
</evidence>
<accession>A0AAP0J7H2</accession>
<reference evidence="1 2" key="1">
    <citation type="submission" date="2024-01" db="EMBL/GenBank/DDBJ databases">
        <title>Genome assemblies of Stephania.</title>
        <authorList>
            <person name="Yang L."/>
        </authorList>
    </citation>
    <scope>NUCLEOTIDE SEQUENCE [LARGE SCALE GENOMIC DNA]</scope>
    <source>
        <strain evidence="1">YNDBR</strain>
        <tissue evidence="1">Leaf</tissue>
    </source>
</reference>
<dbReference type="Proteomes" id="UP001420932">
    <property type="component" value="Unassembled WGS sequence"/>
</dbReference>
<sequence>MDDDRGVNYLVTCLEDLRVVVDRRKFDAVRVETFGTRIEKLIREKYLQICELVDDEKGDITSTVIDEDAPLEDDPIRSLRSSPSYAASKDQTFIDDFAIIKPINRGAFDIARCVANTPMDDDRGVNYLVTYLEDLRVVVDRMKFDAVTIETFGTQIEKLIREKYLQIRELVDDEKGDITSTVIDEDAPLEDDHVCSLRSSPSHAASKDRTSIDDFAIIKPISRAAFGFVCGCGLIGA</sequence>
<keyword evidence="2" id="KW-1185">Reference proteome</keyword>
<evidence type="ECO:0000313" key="2">
    <source>
        <dbReference type="Proteomes" id="UP001420932"/>
    </source>
</evidence>
<name>A0AAP0J7H2_9MAGN</name>
<gene>
    <name evidence="1" type="ORF">Syun_016510</name>
</gene>
<proteinExistence type="predicted"/>
<comment type="caution">
    <text evidence="1">The sequence shown here is derived from an EMBL/GenBank/DDBJ whole genome shotgun (WGS) entry which is preliminary data.</text>
</comment>
<dbReference type="EMBL" id="JBBNAF010000007">
    <property type="protein sequence ID" value="KAK9127713.1"/>
    <property type="molecule type" value="Genomic_DNA"/>
</dbReference>
<dbReference type="AlphaFoldDB" id="A0AAP0J7H2"/>
<organism evidence="1 2">
    <name type="scientific">Stephania yunnanensis</name>
    <dbReference type="NCBI Taxonomy" id="152371"/>
    <lineage>
        <taxon>Eukaryota</taxon>
        <taxon>Viridiplantae</taxon>
        <taxon>Streptophyta</taxon>
        <taxon>Embryophyta</taxon>
        <taxon>Tracheophyta</taxon>
        <taxon>Spermatophyta</taxon>
        <taxon>Magnoliopsida</taxon>
        <taxon>Ranunculales</taxon>
        <taxon>Menispermaceae</taxon>
        <taxon>Menispermoideae</taxon>
        <taxon>Cissampelideae</taxon>
        <taxon>Stephania</taxon>
    </lineage>
</organism>